<dbReference type="EMBL" id="DUFG01000031">
    <property type="protein sequence ID" value="HIH08913.1"/>
    <property type="molecule type" value="Genomic_DNA"/>
</dbReference>
<reference evidence="3" key="3">
    <citation type="submission" date="2021-05" db="EMBL/GenBank/DDBJ databases">
        <title>Protein family content uncovers lineage relationships and bacterial pathway maintenance mechanisms in DPANN archaea.</title>
        <authorList>
            <person name="Castelle C.J."/>
            <person name="Meheust R."/>
            <person name="Jaffe A.L."/>
            <person name="Seitz K."/>
            <person name="Gong X."/>
            <person name="Baker B.J."/>
            <person name="Banfield J.F."/>
        </authorList>
    </citation>
    <scope>NUCLEOTIDE SEQUENCE</scope>
    <source>
        <strain evidence="3">RIFCSPHIGHO2_01_FULL_GW2011_AR10_43_9</strain>
    </source>
</reference>
<keyword evidence="1" id="KW-0472">Membrane</keyword>
<dbReference type="Proteomes" id="UP000683213">
    <property type="component" value="Unassembled WGS sequence"/>
</dbReference>
<dbReference type="Proteomes" id="UP000577419">
    <property type="component" value="Unassembled WGS sequence"/>
</dbReference>
<reference evidence="4" key="1">
    <citation type="journal article" date="2020" name="bioRxiv">
        <title>A rank-normalized archaeal taxonomy based on genome phylogeny resolves widespread incomplete and uneven classifications.</title>
        <authorList>
            <person name="Rinke C."/>
            <person name="Chuvochina M."/>
            <person name="Mussig A.J."/>
            <person name="Chaumeil P.-A."/>
            <person name="Waite D.W."/>
            <person name="Whitman W.B."/>
            <person name="Parks D.H."/>
            <person name="Hugenholtz P."/>
        </authorList>
    </citation>
    <scope>NUCLEOTIDE SEQUENCE [LARGE SCALE GENOMIC DNA]</scope>
</reference>
<feature type="transmembrane region" description="Helical" evidence="1">
    <location>
        <begin position="12"/>
        <end position="35"/>
    </location>
</feature>
<sequence length="138" mass="14645">MNSVERVKAQVAAEYLIVMAFLLVAVGVLSAYSFITLSESIKARQAINAVDSIANAADRVGAFGENSKLIVKVELPDGVLAFKTTGKEVQIQMQSFGNTTDVYTTALFDITPATLSPNSGKTLYLVEVVDSNVVVSPA</sequence>
<name>A0A7J4ITV4_9ARCH</name>
<organism evidence="2 4">
    <name type="scientific">Candidatus Iainarchaeum sp</name>
    <dbReference type="NCBI Taxonomy" id="3101447"/>
    <lineage>
        <taxon>Archaea</taxon>
        <taxon>Candidatus Iainarchaeota</taxon>
        <taxon>Candidatus Iainarchaeia</taxon>
        <taxon>Candidatus Iainarchaeales</taxon>
        <taxon>Candidatus Iainarchaeaceae</taxon>
        <taxon>Candidatus Iainarchaeum</taxon>
    </lineage>
</organism>
<proteinExistence type="predicted"/>
<evidence type="ECO:0000313" key="2">
    <source>
        <dbReference type="EMBL" id="HIH08913.1"/>
    </source>
</evidence>
<keyword evidence="1" id="KW-1133">Transmembrane helix</keyword>
<evidence type="ECO:0000256" key="1">
    <source>
        <dbReference type="SAM" id="Phobius"/>
    </source>
</evidence>
<protein>
    <recommendedName>
        <fullName evidence="5">Class III signal peptide-containing protein</fullName>
    </recommendedName>
</protein>
<reference evidence="3" key="2">
    <citation type="submission" date="2021-03" db="EMBL/GenBank/DDBJ databases">
        <authorList>
            <person name="Jaffe A."/>
        </authorList>
    </citation>
    <scope>NUCLEOTIDE SEQUENCE</scope>
    <source>
        <strain evidence="3">RIFCSPHIGHO2_01_FULL_GW2011_AR10_43_9</strain>
    </source>
</reference>
<dbReference type="EMBL" id="JAGVWF010000085">
    <property type="protein sequence ID" value="MBS3059860.1"/>
    <property type="molecule type" value="Genomic_DNA"/>
</dbReference>
<dbReference type="AlphaFoldDB" id="A0A7J4ITV4"/>
<evidence type="ECO:0000313" key="3">
    <source>
        <dbReference type="EMBL" id="MBS3059860.1"/>
    </source>
</evidence>
<evidence type="ECO:0008006" key="5">
    <source>
        <dbReference type="Google" id="ProtNLM"/>
    </source>
</evidence>
<keyword evidence="1" id="KW-0812">Transmembrane</keyword>
<gene>
    <name evidence="2" type="ORF">HA237_06125</name>
    <name evidence="3" type="ORF">J4224_05575</name>
</gene>
<accession>A0A7J4ITV4</accession>
<comment type="caution">
    <text evidence="2">The sequence shown here is derived from an EMBL/GenBank/DDBJ whole genome shotgun (WGS) entry which is preliminary data.</text>
</comment>
<evidence type="ECO:0000313" key="4">
    <source>
        <dbReference type="Proteomes" id="UP000577419"/>
    </source>
</evidence>